<gene>
    <name evidence="2" type="ORF">H5410_041793</name>
</gene>
<proteinExistence type="predicted"/>
<evidence type="ECO:0008006" key="4">
    <source>
        <dbReference type="Google" id="ProtNLM"/>
    </source>
</evidence>
<feature type="compositionally biased region" description="Acidic residues" evidence="1">
    <location>
        <begin position="231"/>
        <end position="244"/>
    </location>
</feature>
<evidence type="ECO:0000313" key="2">
    <source>
        <dbReference type="EMBL" id="KAG5591279.1"/>
    </source>
</evidence>
<dbReference type="AlphaFoldDB" id="A0A9J5XUL1"/>
<name>A0A9J5XUL1_SOLCO</name>
<accession>A0A9J5XUL1</accession>
<reference evidence="2 3" key="1">
    <citation type="submission" date="2020-09" db="EMBL/GenBank/DDBJ databases">
        <title>De no assembly of potato wild relative species, Solanum commersonii.</title>
        <authorList>
            <person name="Cho K."/>
        </authorList>
    </citation>
    <scope>NUCLEOTIDE SEQUENCE [LARGE SCALE GENOMIC DNA]</scope>
    <source>
        <strain evidence="2">LZ3.2</strain>
        <tissue evidence="2">Leaf</tissue>
    </source>
</reference>
<evidence type="ECO:0000256" key="1">
    <source>
        <dbReference type="SAM" id="MobiDB-lite"/>
    </source>
</evidence>
<keyword evidence="3" id="KW-1185">Reference proteome</keyword>
<protein>
    <recommendedName>
        <fullName evidence="4">Transposase MuDR plant domain-containing protein</fullName>
    </recommendedName>
</protein>
<feature type="non-terminal residue" evidence="2">
    <location>
        <position position="356"/>
    </location>
</feature>
<evidence type="ECO:0000313" key="3">
    <source>
        <dbReference type="Proteomes" id="UP000824120"/>
    </source>
</evidence>
<dbReference type="EMBL" id="JACXVP010000008">
    <property type="protein sequence ID" value="KAG5591279.1"/>
    <property type="molecule type" value="Genomic_DNA"/>
</dbReference>
<feature type="region of interest" description="Disordered" evidence="1">
    <location>
        <begin position="208"/>
        <end position="246"/>
    </location>
</feature>
<sequence>VGNMATKYLNLRLTFGGILVSEIMLSFGISKLGKTYTVPSLGGDLVELKNDTDICNITLFMHDGDTIDIYVCHDTILQVGESFNAHEKSDGSLIAQPKKPDLGLGSSSTFLSSKRVENDGFAGVQQESDDGYSSIDWTDTEEEIEPSVQQGIEPSIQEEVEPSFQENAKKDIDNDSICSNQSIDYGSDVHEELRIVKKDVRKFIESRRRKKKEKTKDDEPYYDSSDCDSFQSDEEQLVSDDELDGGSLRGRKKSNRVIYDSTYDVVIWQCGLVFESVKEFRKVDTKYAIKKKCEHRMCARHILVNWSQNWRGIERRKKFWACARATFEARFKYNINALAKLGKCIVEDLIKYNKEK</sequence>
<comment type="caution">
    <text evidence="2">The sequence shown here is derived from an EMBL/GenBank/DDBJ whole genome shotgun (WGS) entry which is preliminary data.</text>
</comment>
<organism evidence="2 3">
    <name type="scientific">Solanum commersonii</name>
    <name type="common">Commerson's wild potato</name>
    <name type="synonym">Commerson's nightshade</name>
    <dbReference type="NCBI Taxonomy" id="4109"/>
    <lineage>
        <taxon>Eukaryota</taxon>
        <taxon>Viridiplantae</taxon>
        <taxon>Streptophyta</taxon>
        <taxon>Embryophyta</taxon>
        <taxon>Tracheophyta</taxon>
        <taxon>Spermatophyta</taxon>
        <taxon>Magnoliopsida</taxon>
        <taxon>eudicotyledons</taxon>
        <taxon>Gunneridae</taxon>
        <taxon>Pentapetalae</taxon>
        <taxon>asterids</taxon>
        <taxon>lamiids</taxon>
        <taxon>Solanales</taxon>
        <taxon>Solanaceae</taxon>
        <taxon>Solanoideae</taxon>
        <taxon>Solaneae</taxon>
        <taxon>Solanum</taxon>
    </lineage>
</organism>
<dbReference type="Proteomes" id="UP000824120">
    <property type="component" value="Chromosome 8"/>
</dbReference>
<dbReference type="OrthoDB" id="1328712at2759"/>